<dbReference type="InterPro" id="IPR006699">
    <property type="entry name" value="GlpP"/>
</dbReference>
<dbReference type="GO" id="GO:0006071">
    <property type="term" value="P:glycerol metabolic process"/>
    <property type="evidence" value="ECO:0007669"/>
    <property type="project" value="InterPro"/>
</dbReference>
<dbReference type="EMBL" id="CP045798">
    <property type="protein sequence ID" value="QNB48345.1"/>
    <property type="molecule type" value="Genomic_DNA"/>
</dbReference>
<dbReference type="GO" id="GO:0045893">
    <property type="term" value="P:positive regulation of DNA-templated transcription"/>
    <property type="evidence" value="ECO:0007669"/>
    <property type="project" value="TreeGrafter"/>
</dbReference>
<dbReference type="Gene3D" id="3.20.20.70">
    <property type="entry name" value="Aldolase class I"/>
    <property type="match status" value="1"/>
</dbReference>
<accession>A0A7G6E8E1</accession>
<name>A0A7G6E8E1_THEFR</name>
<keyword evidence="2" id="KW-1185">Reference proteome</keyword>
<dbReference type="KEGG" id="tfr:BR63_08130"/>
<dbReference type="Pfam" id="PF04309">
    <property type="entry name" value="G3P_antiterm"/>
    <property type="match status" value="1"/>
</dbReference>
<dbReference type="AlphaFoldDB" id="A0A7G6E8E1"/>
<dbReference type="GO" id="GO:0001072">
    <property type="term" value="F:transcription antitermination factor activity, RNA binding"/>
    <property type="evidence" value="ECO:0007669"/>
    <property type="project" value="TreeGrafter"/>
</dbReference>
<organism evidence="1 2">
    <name type="scientific">Thermanaerosceptrum fracticalcis</name>
    <dbReference type="NCBI Taxonomy" id="1712410"/>
    <lineage>
        <taxon>Bacteria</taxon>
        <taxon>Bacillati</taxon>
        <taxon>Bacillota</taxon>
        <taxon>Clostridia</taxon>
        <taxon>Eubacteriales</taxon>
        <taxon>Peptococcaceae</taxon>
        <taxon>Thermanaerosceptrum</taxon>
    </lineage>
</organism>
<dbReference type="SUPFAM" id="SSF110391">
    <property type="entry name" value="GlpP-like"/>
    <property type="match status" value="1"/>
</dbReference>
<proteinExistence type="predicted"/>
<dbReference type="PANTHER" id="PTHR35787">
    <property type="entry name" value="GLYCEROL UPTAKE OPERON ANTITERMINATOR REGULATORY PROTEIN"/>
    <property type="match status" value="1"/>
</dbReference>
<dbReference type="OrthoDB" id="9799580at2"/>
<reference evidence="1 2" key="1">
    <citation type="journal article" date="2019" name="Front. Microbiol.">
        <title>Thermoanaerosceptrum fracticalcis gen. nov. sp. nov., a Novel Fumarate-Fermenting Microorganism From a Deep Fractured Carbonate Aquifer of the US Great Basin.</title>
        <authorList>
            <person name="Hamilton-Brehm S.D."/>
            <person name="Stewart L.E."/>
            <person name="Zavarin M."/>
            <person name="Caldwell M."/>
            <person name="Lawson P.A."/>
            <person name="Onstott T.C."/>
            <person name="Grzymski J."/>
            <person name="Neveux I."/>
            <person name="Lollar B.S."/>
            <person name="Russell C.E."/>
            <person name="Moser D.P."/>
        </authorList>
    </citation>
    <scope>NUCLEOTIDE SEQUENCE [LARGE SCALE GENOMIC DNA]</scope>
    <source>
        <strain evidence="1 2">DRI-13</strain>
    </source>
</reference>
<evidence type="ECO:0000313" key="1">
    <source>
        <dbReference type="EMBL" id="QNB48345.1"/>
    </source>
</evidence>
<gene>
    <name evidence="1" type="ORF">BR63_08130</name>
</gene>
<dbReference type="Proteomes" id="UP000515847">
    <property type="component" value="Chromosome"/>
</dbReference>
<evidence type="ECO:0000313" key="2">
    <source>
        <dbReference type="Proteomes" id="UP000515847"/>
    </source>
</evidence>
<dbReference type="PIRSF" id="PIRSF016897">
    <property type="entry name" value="GlpP"/>
    <property type="match status" value="1"/>
</dbReference>
<sequence>MNKAQFYQRLASIKKIAAIKEPKYLEKALEAELSAVVLSIGNIAVIKRYVDLFKRSNFPVFLHIERIGGISHDKDGVDFIAHYVKPVGIVSTRNNLIIQAKKQGLLTIQRLFLVDSDAVKSGLQSIQETQPDAVEFMPALVTDYIAEFRKEIDLPIIAGGLIRTKDQMREAIRHGATAVSMGNCQLWKEDLNYE</sequence>
<protein>
    <submittedName>
        <fullName evidence="1">Glycerol-3-phosphate responsive antiterminator</fullName>
    </submittedName>
</protein>
<dbReference type="InterPro" id="IPR013785">
    <property type="entry name" value="Aldolase_TIM"/>
</dbReference>
<dbReference type="PANTHER" id="PTHR35787:SF1">
    <property type="entry name" value="GLYCEROL UPTAKE OPERON ANTITERMINATOR REGULATORY PROTEIN"/>
    <property type="match status" value="1"/>
</dbReference>